<dbReference type="GO" id="GO:0051536">
    <property type="term" value="F:iron-sulfur cluster binding"/>
    <property type="evidence" value="ECO:0007669"/>
    <property type="project" value="UniProtKB-KW"/>
</dbReference>
<dbReference type="InterPro" id="IPR034391">
    <property type="entry name" value="AdoMet-like_SPASM_containing"/>
</dbReference>
<evidence type="ECO:0000256" key="3">
    <source>
        <dbReference type="ARBA" id="ARBA00022691"/>
    </source>
</evidence>
<dbReference type="InterPro" id="IPR058240">
    <property type="entry name" value="rSAM_sf"/>
</dbReference>
<dbReference type="PANTHER" id="PTHR11228">
    <property type="entry name" value="RADICAL SAM DOMAIN PROTEIN"/>
    <property type="match status" value="1"/>
</dbReference>
<keyword evidence="6" id="KW-0411">Iron-sulfur</keyword>
<protein>
    <submittedName>
        <fullName evidence="8">Radical SAM protein</fullName>
    </submittedName>
</protein>
<dbReference type="Proteomes" id="UP000256301">
    <property type="component" value="Unassembled WGS sequence"/>
</dbReference>
<dbReference type="InterPro" id="IPR050377">
    <property type="entry name" value="Radical_SAM_PqqE_MftC-like"/>
</dbReference>
<evidence type="ECO:0000256" key="1">
    <source>
        <dbReference type="ARBA" id="ARBA00001966"/>
    </source>
</evidence>
<dbReference type="InterPro" id="IPR013785">
    <property type="entry name" value="Aldolase_TIM"/>
</dbReference>
<feature type="domain" description="Radical SAM core" evidence="7">
    <location>
        <begin position="128"/>
        <end position="354"/>
    </location>
</feature>
<keyword evidence="5" id="KW-0408">Iron</keyword>
<keyword evidence="3" id="KW-0949">S-adenosyl-L-methionine</keyword>
<dbReference type="SFLD" id="SFLDG01387">
    <property type="entry name" value="BtrN-like_SPASM_domain_contain"/>
    <property type="match status" value="1"/>
</dbReference>
<evidence type="ECO:0000256" key="4">
    <source>
        <dbReference type="ARBA" id="ARBA00022723"/>
    </source>
</evidence>
<dbReference type="PANTHER" id="PTHR11228:SF34">
    <property type="entry name" value="TUNGSTEN-CONTAINING ALDEHYDE FERREDOXIN OXIDOREDUCTASE COFACTOR MODIFYING PROTEIN"/>
    <property type="match status" value="1"/>
</dbReference>
<dbReference type="Gene3D" id="3.20.20.70">
    <property type="entry name" value="Aldolase class I"/>
    <property type="match status" value="1"/>
</dbReference>
<proteinExistence type="predicted"/>
<keyword evidence="4" id="KW-0479">Metal-binding</keyword>
<dbReference type="CDD" id="cd01335">
    <property type="entry name" value="Radical_SAM"/>
    <property type="match status" value="1"/>
</dbReference>
<evidence type="ECO:0000256" key="2">
    <source>
        <dbReference type="ARBA" id="ARBA00022485"/>
    </source>
</evidence>
<organism evidence="8 9">
    <name type="scientific">Microcystis aeruginosa DA14</name>
    <dbReference type="NCBI Taxonomy" id="1987506"/>
    <lineage>
        <taxon>Bacteria</taxon>
        <taxon>Bacillati</taxon>
        <taxon>Cyanobacteriota</taxon>
        <taxon>Cyanophyceae</taxon>
        <taxon>Oscillatoriophycideae</taxon>
        <taxon>Chroococcales</taxon>
        <taxon>Microcystaceae</taxon>
        <taxon>Microcystis</taxon>
    </lineage>
</organism>
<dbReference type="GO" id="GO:0046872">
    <property type="term" value="F:metal ion binding"/>
    <property type="evidence" value="ECO:0007669"/>
    <property type="project" value="UniProtKB-KW"/>
</dbReference>
<accession>A0A3E0MJB6</accession>
<keyword evidence="2" id="KW-0004">4Fe-4S</keyword>
<dbReference type="EMBL" id="QQWE01000001">
    <property type="protein sequence ID" value="REJ59904.1"/>
    <property type="molecule type" value="Genomic_DNA"/>
</dbReference>
<comment type="cofactor">
    <cofactor evidence="1">
        <name>[4Fe-4S] cluster</name>
        <dbReference type="ChEBI" id="CHEBI:49883"/>
    </cofactor>
</comment>
<dbReference type="Pfam" id="PF13186">
    <property type="entry name" value="SPASM"/>
    <property type="match status" value="1"/>
</dbReference>
<evidence type="ECO:0000259" key="7">
    <source>
        <dbReference type="PROSITE" id="PS51918"/>
    </source>
</evidence>
<dbReference type="AlphaFoldDB" id="A0A3E0MJB6"/>
<dbReference type="InterPro" id="IPR023885">
    <property type="entry name" value="4Fe4S-binding_SPASM_dom"/>
</dbReference>
<sequence>MIIKDTQNLLSDLTINTSIFSDRILEIPSHNIPLHPHSIKKLLMTAKDKYAVVVFQPTLPILSDLGLPSYPILAYLYPQELSDIWHQLQPHIETFLTSKTIQPQPIPLVLLSAIDRDEQLHYFSCHYGKAIAPSYVRVVVGNTCNLKCVMCPYHSSSIKSNHTTDFFQKKKVMSWEMMEKLAADCGKAATTIVIGSVEEPLLHPKLIDFIQLCRQQGVPKVHLTTNGQLLNKTYIKALLKSGLTSIDISLDAATPETYLRIRGGDLSQVESNTIDLLRIRDQLGIDCEIRTSFVRNYNVNLEEEEAFLNRWLSKVNSVFILNIAEYQENNMRLKKHNQGVEKSLQYYQQKAQGGWTCLFPFLEMAVLPNGKIYYCIETLFRLGFDQEIESLGDYNQQTLQDIWSGELFQQLRQDLILNQLEKRRACQDCEMWKSQIIHQELKDGYSVLTTTVTEIYSQV</sequence>
<dbReference type="SUPFAM" id="SSF102114">
    <property type="entry name" value="Radical SAM enzymes"/>
    <property type="match status" value="1"/>
</dbReference>
<dbReference type="GO" id="GO:0003824">
    <property type="term" value="F:catalytic activity"/>
    <property type="evidence" value="ECO:0007669"/>
    <property type="project" value="InterPro"/>
</dbReference>
<dbReference type="CDD" id="cd21109">
    <property type="entry name" value="SPASM"/>
    <property type="match status" value="1"/>
</dbReference>
<reference evidence="8 9" key="1">
    <citation type="submission" date="2017-08" db="EMBL/GenBank/DDBJ databases">
        <title>Functional genomic and metabolic studies of the symbiotic interactions of six Microcystis-dominated communities.</title>
        <authorList>
            <person name="Li Q."/>
            <person name="Lin F."/>
        </authorList>
    </citation>
    <scope>NUCLEOTIDE SEQUENCE [LARGE SCALE GENOMIC DNA]</scope>
    <source>
        <strain evidence="8">DA14</strain>
    </source>
</reference>
<dbReference type="Pfam" id="PF04055">
    <property type="entry name" value="Radical_SAM"/>
    <property type="match status" value="1"/>
</dbReference>
<evidence type="ECO:0000256" key="5">
    <source>
        <dbReference type="ARBA" id="ARBA00023004"/>
    </source>
</evidence>
<dbReference type="PROSITE" id="PS51918">
    <property type="entry name" value="RADICAL_SAM"/>
    <property type="match status" value="1"/>
</dbReference>
<dbReference type="SFLD" id="SFLDS00029">
    <property type="entry name" value="Radical_SAM"/>
    <property type="match status" value="1"/>
</dbReference>
<gene>
    <name evidence="8" type="ORF">DWQ56_01175</name>
</gene>
<dbReference type="SFLD" id="SFLDG01067">
    <property type="entry name" value="SPASM/twitch_domain_containing"/>
    <property type="match status" value="1"/>
</dbReference>
<name>A0A3E0MJB6_MICAE</name>
<evidence type="ECO:0000313" key="8">
    <source>
        <dbReference type="EMBL" id="REJ59904.1"/>
    </source>
</evidence>
<comment type="caution">
    <text evidence="8">The sequence shown here is derived from an EMBL/GenBank/DDBJ whole genome shotgun (WGS) entry which is preliminary data.</text>
</comment>
<evidence type="ECO:0000256" key="6">
    <source>
        <dbReference type="ARBA" id="ARBA00023014"/>
    </source>
</evidence>
<dbReference type="InterPro" id="IPR007197">
    <property type="entry name" value="rSAM"/>
</dbReference>
<evidence type="ECO:0000313" key="9">
    <source>
        <dbReference type="Proteomes" id="UP000256301"/>
    </source>
</evidence>